<dbReference type="Proteomes" id="UP000000647">
    <property type="component" value="Chromosome"/>
</dbReference>
<evidence type="ECO:0000313" key="3">
    <source>
        <dbReference type="EMBL" id="ABM62817.1"/>
    </source>
</evidence>
<reference evidence="4" key="1">
    <citation type="submission" date="2006-12" db="EMBL/GenBank/DDBJ databases">
        <title>Complete sequence of Halorhodospira halophila SL1.</title>
        <authorList>
            <consortium name="US DOE Joint Genome Institute"/>
            <person name="Copeland A."/>
            <person name="Lucas S."/>
            <person name="Lapidus A."/>
            <person name="Barry K."/>
            <person name="Detter J.C."/>
            <person name="Glavina del Rio T."/>
            <person name="Hammon N."/>
            <person name="Israni S."/>
            <person name="Dalin E."/>
            <person name="Tice H."/>
            <person name="Pitluck S."/>
            <person name="Saunders E."/>
            <person name="Brettin T."/>
            <person name="Bruce D."/>
            <person name="Han C."/>
            <person name="Tapia R."/>
            <person name="Schmutz J."/>
            <person name="Larimer F."/>
            <person name="Land M."/>
            <person name="Hauser L."/>
            <person name="Kyrpides N."/>
            <person name="Mikhailova N."/>
            <person name="Hoff W."/>
            <person name="Richardson P."/>
        </authorList>
    </citation>
    <scope>NUCLEOTIDE SEQUENCE [LARGE SCALE GENOMIC DNA]</scope>
    <source>
        <strain evidence="4">DSM 244 / SL1</strain>
    </source>
</reference>
<dbReference type="EMBL" id="CP000544">
    <property type="protein sequence ID" value="ABM62817.1"/>
    <property type="molecule type" value="Genomic_DNA"/>
</dbReference>
<dbReference type="KEGG" id="hha:Hhal_2053"/>
<dbReference type="HOGENOM" id="CLU_1382430_0_0_6"/>
<dbReference type="RefSeq" id="WP_011814839.1">
    <property type="nucleotide sequence ID" value="NC_008789.1"/>
</dbReference>
<dbReference type="InterPro" id="IPR024952">
    <property type="entry name" value="LPP20-like_dom"/>
</dbReference>
<evidence type="ECO:0000313" key="4">
    <source>
        <dbReference type="Proteomes" id="UP000000647"/>
    </source>
</evidence>
<organism evidence="3 4">
    <name type="scientific">Halorhodospira halophila (strain DSM 244 / SL1)</name>
    <name type="common">Ectothiorhodospira halophila (strain DSM 244 / SL1)</name>
    <dbReference type="NCBI Taxonomy" id="349124"/>
    <lineage>
        <taxon>Bacteria</taxon>
        <taxon>Pseudomonadati</taxon>
        <taxon>Pseudomonadota</taxon>
        <taxon>Gammaproteobacteria</taxon>
        <taxon>Chromatiales</taxon>
        <taxon>Ectothiorhodospiraceae</taxon>
        <taxon>Halorhodospira</taxon>
    </lineage>
</organism>
<feature type="signal peptide" evidence="1">
    <location>
        <begin position="1"/>
        <end position="29"/>
    </location>
</feature>
<dbReference type="STRING" id="349124.Hhal_2053"/>
<protein>
    <recommendedName>
        <fullName evidence="2">Lipoprotein LPP20-like domain-containing protein</fullName>
    </recommendedName>
</protein>
<dbReference type="Pfam" id="PF02169">
    <property type="entry name" value="LPP20"/>
    <property type="match status" value="1"/>
</dbReference>
<proteinExistence type="predicted"/>
<gene>
    <name evidence="3" type="ordered locus">Hhal_2053</name>
</gene>
<feature type="domain" description="Lipoprotein LPP20-like" evidence="2">
    <location>
        <begin position="44"/>
        <end position="151"/>
    </location>
</feature>
<reference evidence="3 4" key="2">
    <citation type="journal article" date="2013" name="Stand. Genomic Sci.">
        <title>Complete genome sequence of Halorhodospira halophila SL1.</title>
        <authorList>
            <person name="Challacombe J.F."/>
            <person name="Majid S."/>
            <person name="Deole R."/>
            <person name="Brettin T.S."/>
            <person name="Bruce D."/>
            <person name="Delano S.F."/>
            <person name="Detter J.C."/>
            <person name="Gleasner C.D."/>
            <person name="Han C.S."/>
            <person name="Misra M."/>
            <person name="Reitenga K.G."/>
            <person name="Mikhailova N."/>
            <person name="Woyke T."/>
            <person name="Pitluck S."/>
            <person name="Nolan M."/>
            <person name="Land M.L."/>
            <person name="Saunders E."/>
            <person name="Tapia R."/>
            <person name="Lapidus A."/>
            <person name="Ivanova N."/>
            <person name="Hoff W.D."/>
        </authorList>
    </citation>
    <scope>NUCLEOTIDE SEQUENCE [LARGE SCALE GENOMIC DNA]</scope>
    <source>
        <strain evidence="4">DSM 244 / SL1</strain>
    </source>
</reference>
<name>A1WYQ5_HALHL</name>
<feature type="chain" id="PRO_5002640271" description="Lipoprotein LPP20-like domain-containing protein" evidence="1">
    <location>
        <begin position="30"/>
        <end position="197"/>
    </location>
</feature>
<evidence type="ECO:0000259" key="2">
    <source>
        <dbReference type="Pfam" id="PF02169"/>
    </source>
</evidence>
<evidence type="ECO:0000256" key="1">
    <source>
        <dbReference type="SAM" id="SignalP"/>
    </source>
</evidence>
<dbReference type="Gene3D" id="3.10.28.20">
    <property type="entry name" value="Acetamidase/Formamidase-like domains"/>
    <property type="match status" value="1"/>
</dbReference>
<accession>A1WYQ5</accession>
<dbReference type="PROSITE" id="PS51257">
    <property type="entry name" value="PROKAR_LIPOPROTEIN"/>
    <property type="match status" value="1"/>
</dbReference>
<keyword evidence="4" id="KW-1185">Reference proteome</keyword>
<dbReference type="AlphaFoldDB" id="A1WYQ5"/>
<sequence>MPLNRLSAPLLAAAAALALIGCSTTPDDAPDPTDAEAEERLGLPGWYVQRDTPEESMVVYGFGVSQAEPDYPDQMRRQARTNAAAEIAEQLTQTIQALNSEYFDRQDLGRDEEGARTRQQLQQSTEQWIDQTLVGVQVKRTDVTDDGRWVVMSQYDLEQDFDAYFRAIGADDDGGLRSDLRGAAEDHLEQLRNRVNR</sequence>
<keyword evidence="1" id="KW-0732">Signal</keyword>